<accession>W8VZD6</accession>
<dbReference type="AlphaFoldDB" id="W8VZD6"/>
<sequence>MESFYINRNNIYTYIYNKYTYVFKIALRYGQTDAAFERHEKGMNYEKEIDIKYR</sequence>
<proteinExistence type="predicted"/>
<organism evidence="1 2">
    <name type="scientific">Nonlabens marinus S1-08</name>
    <dbReference type="NCBI Taxonomy" id="1454201"/>
    <lineage>
        <taxon>Bacteria</taxon>
        <taxon>Pseudomonadati</taxon>
        <taxon>Bacteroidota</taxon>
        <taxon>Flavobacteriia</taxon>
        <taxon>Flavobacteriales</taxon>
        <taxon>Flavobacteriaceae</taxon>
        <taxon>Nonlabens</taxon>
    </lineage>
</organism>
<name>W8VZD6_9FLAO</name>
<dbReference type="EMBL" id="AP014548">
    <property type="protein sequence ID" value="BAO54391.1"/>
    <property type="molecule type" value="Genomic_DNA"/>
</dbReference>
<evidence type="ECO:0000313" key="2">
    <source>
        <dbReference type="Proteomes" id="UP000031760"/>
    </source>
</evidence>
<evidence type="ECO:0000313" key="1">
    <source>
        <dbReference type="EMBL" id="BAO54391.1"/>
    </source>
</evidence>
<dbReference type="KEGG" id="nmf:NMS_0382"/>
<dbReference type="STRING" id="1454201.NMS_0382"/>
<keyword evidence="2" id="KW-1185">Reference proteome</keyword>
<reference evidence="1 2" key="1">
    <citation type="journal article" date="2014" name="Proc. Natl. Acad. Sci. U.S.A.">
        <title>Functional characterization of flavobacteria rhodopsins reveals a unique class of light-driven chloride pump in bacteria.</title>
        <authorList>
            <person name="Yoshizawa S."/>
            <person name="Kumagai Y."/>
            <person name="Kim H."/>
            <person name="Ogura Y."/>
            <person name="Hayashi T."/>
            <person name="Iwasaki W."/>
            <person name="DeLong E.F."/>
            <person name="Kogure K."/>
        </authorList>
    </citation>
    <scope>NUCLEOTIDE SEQUENCE [LARGE SCALE GENOMIC DNA]</scope>
    <source>
        <strain evidence="1 2">S1-08</strain>
    </source>
</reference>
<dbReference type="HOGENOM" id="CLU_3045884_0_0_10"/>
<dbReference type="Proteomes" id="UP000031760">
    <property type="component" value="Chromosome"/>
</dbReference>
<protein>
    <submittedName>
        <fullName evidence="1">Uncharacterized protein</fullName>
    </submittedName>
</protein>
<gene>
    <name evidence="1" type="ORF">NMS_0382</name>
</gene>